<gene>
    <name evidence="7" type="ORF">PR048_033144</name>
</gene>
<evidence type="ECO:0000256" key="2">
    <source>
        <dbReference type="ARBA" id="ARBA00022771"/>
    </source>
</evidence>
<evidence type="ECO:0000256" key="1">
    <source>
        <dbReference type="ARBA" id="ARBA00022723"/>
    </source>
</evidence>
<dbReference type="SUPFAM" id="SSF57716">
    <property type="entry name" value="Glucocorticoid receptor-like (DNA-binding domain)"/>
    <property type="match status" value="1"/>
</dbReference>
<evidence type="ECO:0000256" key="4">
    <source>
        <dbReference type="ARBA" id="ARBA00023125"/>
    </source>
</evidence>
<evidence type="ECO:0000256" key="5">
    <source>
        <dbReference type="PROSITE-ProRule" id="PRU00309"/>
    </source>
</evidence>
<reference evidence="7 8" key="1">
    <citation type="submission" date="2023-02" db="EMBL/GenBank/DDBJ databases">
        <title>LHISI_Scaffold_Assembly.</title>
        <authorList>
            <person name="Stuart O.P."/>
            <person name="Cleave R."/>
            <person name="Magrath M.J.L."/>
            <person name="Mikheyev A.S."/>
        </authorList>
    </citation>
    <scope>NUCLEOTIDE SEQUENCE [LARGE SCALE GENOMIC DNA]</scope>
    <source>
        <strain evidence="7">Daus_M_001</strain>
        <tissue evidence="7">Leg muscle</tissue>
    </source>
</reference>
<evidence type="ECO:0000313" key="7">
    <source>
        <dbReference type="EMBL" id="KAJ8865624.1"/>
    </source>
</evidence>
<dbReference type="Pfam" id="PF05485">
    <property type="entry name" value="THAP"/>
    <property type="match status" value="1"/>
</dbReference>
<evidence type="ECO:0000256" key="3">
    <source>
        <dbReference type="ARBA" id="ARBA00022833"/>
    </source>
</evidence>
<dbReference type="EMBL" id="JARBHB010000017">
    <property type="protein sequence ID" value="KAJ8865624.1"/>
    <property type="molecule type" value="Genomic_DNA"/>
</dbReference>
<feature type="domain" description="THAP-type" evidence="6">
    <location>
        <begin position="1"/>
        <end position="81"/>
    </location>
</feature>
<evidence type="ECO:0000259" key="6">
    <source>
        <dbReference type="PROSITE" id="PS50950"/>
    </source>
</evidence>
<dbReference type="PROSITE" id="PS50950">
    <property type="entry name" value="ZF_THAP"/>
    <property type="match status" value="1"/>
</dbReference>
<dbReference type="InterPro" id="IPR006612">
    <property type="entry name" value="THAP_Znf"/>
</dbReference>
<organism evidence="7 8">
    <name type="scientific">Dryococelus australis</name>
    <dbReference type="NCBI Taxonomy" id="614101"/>
    <lineage>
        <taxon>Eukaryota</taxon>
        <taxon>Metazoa</taxon>
        <taxon>Ecdysozoa</taxon>
        <taxon>Arthropoda</taxon>
        <taxon>Hexapoda</taxon>
        <taxon>Insecta</taxon>
        <taxon>Pterygota</taxon>
        <taxon>Neoptera</taxon>
        <taxon>Polyneoptera</taxon>
        <taxon>Phasmatodea</taxon>
        <taxon>Verophasmatodea</taxon>
        <taxon>Anareolatae</taxon>
        <taxon>Phasmatidae</taxon>
        <taxon>Eurycanthinae</taxon>
        <taxon>Dryococelus</taxon>
    </lineage>
</organism>
<keyword evidence="2 5" id="KW-0863">Zinc-finger</keyword>
<sequence length="202" mass="23206">MPNCAVYGCHNHYRKTKGLAIKYYSFPKNEELCSKWIAAYRRKDNFCVDRESFGTTLQQKLLQCFPAKCRIIKRGAVPTGHLSCRDSQGPFLDKKSRRERLEKRTKKNVVREVLLNADSHPTEPQVANTSTINDIPKNAEKTTESLGHSYDHPTPLYFMYRLGSDILEKHSCAMFTKNQDSEMAEETDTETCPTAHMLQKIV</sequence>
<keyword evidence="8" id="KW-1185">Reference proteome</keyword>
<dbReference type="Proteomes" id="UP001159363">
    <property type="component" value="Chromosome 16"/>
</dbReference>
<name>A0ABQ9FZF1_9NEOP</name>
<comment type="caution">
    <text evidence="7">The sequence shown here is derived from an EMBL/GenBank/DDBJ whole genome shotgun (WGS) entry which is preliminary data.</text>
</comment>
<accession>A0ABQ9FZF1</accession>
<protein>
    <recommendedName>
        <fullName evidence="6">THAP-type domain-containing protein</fullName>
    </recommendedName>
</protein>
<keyword evidence="1" id="KW-0479">Metal-binding</keyword>
<evidence type="ECO:0000313" key="8">
    <source>
        <dbReference type="Proteomes" id="UP001159363"/>
    </source>
</evidence>
<proteinExistence type="predicted"/>
<keyword evidence="4 5" id="KW-0238">DNA-binding</keyword>
<keyword evidence="3" id="KW-0862">Zinc</keyword>